<feature type="domain" description="PIN-like" evidence="1">
    <location>
        <begin position="6"/>
        <end position="108"/>
    </location>
</feature>
<protein>
    <submittedName>
        <fullName evidence="2">NYN domain-containing protein</fullName>
    </submittedName>
</protein>
<dbReference type="AlphaFoldDB" id="A0A8I0AH97"/>
<evidence type="ECO:0000313" key="3">
    <source>
        <dbReference type="Proteomes" id="UP000615234"/>
    </source>
</evidence>
<dbReference type="Pfam" id="PF18475">
    <property type="entry name" value="PIN7"/>
    <property type="match status" value="1"/>
</dbReference>
<gene>
    <name evidence="2" type="ORF">H8S09_09170</name>
</gene>
<name>A0A8I0AH97_9FIRM</name>
<organism evidence="2 3">
    <name type="scientific">Coprococcus hominis</name>
    <name type="common">ex Liu et al. 2022</name>
    <dbReference type="NCBI Taxonomy" id="2763039"/>
    <lineage>
        <taxon>Bacteria</taxon>
        <taxon>Bacillati</taxon>
        <taxon>Bacillota</taxon>
        <taxon>Clostridia</taxon>
        <taxon>Lachnospirales</taxon>
        <taxon>Lachnospiraceae</taxon>
        <taxon>Coprococcus</taxon>
    </lineage>
</organism>
<keyword evidence="3" id="KW-1185">Reference proteome</keyword>
<dbReference type="Proteomes" id="UP000615234">
    <property type="component" value="Unassembled WGS sequence"/>
</dbReference>
<dbReference type="EMBL" id="JACOOX010000005">
    <property type="protein sequence ID" value="MBC5663059.1"/>
    <property type="molecule type" value="Genomic_DNA"/>
</dbReference>
<comment type="caution">
    <text evidence="2">The sequence shown here is derived from an EMBL/GenBank/DDBJ whole genome shotgun (WGS) entry which is preliminary data.</text>
</comment>
<accession>A0A8I0AH97</accession>
<reference evidence="2 3" key="1">
    <citation type="submission" date="2020-08" db="EMBL/GenBank/DDBJ databases">
        <title>Genome public.</title>
        <authorList>
            <person name="Liu C."/>
            <person name="Sun Q."/>
        </authorList>
    </citation>
    <scope>NUCLEOTIDE SEQUENCE [LARGE SCALE GENOMIC DNA]</scope>
    <source>
        <strain evidence="2 3">NSJ-10</strain>
    </source>
</reference>
<dbReference type="RefSeq" id="WP_186847748.1">
    <property type="nucleotide sequence ID" value="NZ_JACOOX010000005.1"/>
</dbReference>
<sequence>MRNIFFVDSENVGDSWIQLFDYLNDDDCILVFYTDKSPNMSYANVVALKQSPFEPEFILCENGTDNALDFQLVTYLGSYTVKNPDDNLIIVSKDKGFDSVVHFWTERGYHVCRKAPSIFHTLANELSVQKPLLPAIPAFAAVPESIDDSVIKAENPKPDVIVEATPAANPVKIAVSAKIDKQAAIPEAVSTPLYDKEQVDTLLSCVGKSNLSAIHNILISIYGQEKGSYIYGIVKSSSYEIPKVNWQKKTKYRKFLSIVYSNAGIALIDDFYKKLYPHKANLREIHNLFVTKYGQEKGTEYYRYYKSHAEFLQKTF</sequence>
<proteinExistence type="predicted"/>
<evidence type="ECO:0000313" key="2">
    <source>
        <dbReference type="EMBL" id="MBC5663059.1"/>
    </source>
</evidence>
<dbReference type="InterPro" id="IPR041494">
    <property type="entry name" value="PIN7"/>
</dbReference>
<evidence type="ECO:0000259" key="1">
    <source>
        <dbReference type="Pfam" id="PF18475"/>
    </source>
</evidence>